<dbReference type="Proteomes" id="UP000193144">
    <property type="component" value="Unassembled WGS sequence"/>
</dbReference>
<reference evidence="2 3" key="1">
    <citation type="submission" date="2016-07" db="EMBL/GenBank/DDBJ databases">
        <title>Pervasive Adenine N6-methylation of Active Genes in Fungi.</title>
        <authorList>
            <consortium name="DOE Joint Genome Institute"/>
            <person name="Mondo S.J."/>
            <person name="Dannebaum R.O."/>
            <person name="Kuo R.C."/>
            <person name="Labutti K."/>
            <person name="Haridas S."/>
            <person name="Kuo A."/>
            <person name="Salamov A."/>
            <person name="Ahrendt S.R."/>
            <person name="Lipzen A."/>
            <person name="Sullivan W."/>
            <person name="Andreopoulos W.B."/>
            <person name="Clum A."/>
            <person name="Lindquist E."/>
            <person name="Daum C."/>
            <person name="Ramamoorthy G.K."/>
            <person name="Gryganskyi A."/>
            <person name="Culley D."/>
            <person name="Magnuson J.K."/>
            <person name="James T.Y."/>
            <person name="O'Malley M.A."/>
            <person name="Stajich J.E."/>
            <person name="Spatafora J.W."/>
            <person name="Visel A."/>
            <person name="Grigoriev I.V."/>
        </authorList>
    </citation>
    <scope>NUCLEOTIDE SEQUENCE [LARGE SCALE GENOMIC DNA]</scope>
    <source>
        <strain evidence="2 3">CBS 115471</strain>
    </source>
</reference>
<feature type="region of interest" description="Disordered" evidence="1">
    <location>
        <begin position="1"/>
        <end position="107"/>
    </location>
</feature>
<gene>
    <name evidence="2" type="ORF">BCR34DRAFT_297812</name>
</gene>
<organism evidence="2 3">
    <name type="scientific">Clohesyomyces aquaticus</name>
    <dbReference type="NCBI Taxonomy" id="1231657"/>
    <lineage>
        <taxon>Eukaryota</taxon>
        <taxon>Fungi</taxon>
        <taxon>Dikarya</taxon>
        <taxon>Ascomycota</taxon>
        <taxon>Pezizomycotina</taxon>
        <taxon>Dothideomycetes</taxon>
        <taxon>Pleosporomycetidae</taxon>
        <taxon>Pleosporales</taxon>
        <taxon>Lindgomycetaceae</taxon>
        <taxon>Clohesyomyces</taxon>
    </lineage>
</organism>
<comment type="caution">
    <text evidence="2">The sequence shown here is derived from an EMBL/GenBank/DDBJ whole genome shotgun (WGS) entry which is preliminary data.</text>
</comment>
<proteinExistence type="predicted"/>
<protein>
    <submittedName>
        <fullName evidence="2">Uncharacterized protein</fullName>
    </submittedName>
</protein>
<name>A0A1Y1ZQI6_9PLEO</name>
<keyword evidence="3" id="KW-1185">Reference proteome</keyword>
<evidence type="ECO:0000256" key="1">
    <source>
        <dbReference type="SAM" id="MobiDB-lite"/>
    </source>
</evidence>
<dbReference type="EMBL" id="MCFA01000050">
    <property type="protein sequence ID" value="ORY12510.1"/>
    <property type="molecule type" value="Genomic_DNA"/>
</dbReference>
<evidence type="ECO:0000313" key="3">
    <source>
        <dbReference type="Proteomes" id="UP000193144"/>
    </source>
</evidence>
<feature type="compositionally biased region" description="Polar residues" evidence="1">
    <location>
        <begin position="27"/>
        <end position="92"/>
    </location>
</feature>
<sequence>MLGGTTELTLSIEPHPHQPRSPKNLHKNSPQHLYSPKFYTNPSLKCSPLPKSNPTQSTTRDPPNQPNQCISHAKSPSQTNLAQAATSFQKLASSPPPDPAREAPVHNGVYPCSSRLVRLFSKKAKYSSRARRQQLTTNVGGDEPQQISRLDAKGRLEETIVMTTRSLSWCLVGLIRLGIGREVVILGCEAIVFEIFLTFPSS</sequence>
<dbReference type="AlphaFoldDB" id="A0A1Y1ZQI6"/>
<evidence type="ECO:0000313" key="2">
    <source>
        <dbReference type="EMBL" id="ORY12510.1"/>
    </source>
</evidence>
<accession>A0A1Y1ZQI6</accession>
<feature type="compositionally biased region" description="Basic residues" evidence="1">
    <location>
        <begin position="17"/>
        <end position="26"/>
    </location>
</feature>